<feature type="domain" description="ATPase BadF/BadG/BcrA/BcrD type" evidence="6">
    <location>
        <begin position="7"/>
        <end position="216"/>
    </location>
</feature>
<dbReference type="GO" id="GO:0051536">
    <property type="term" value="F:iron-sulfur cluster binding"/>
    <property type="evidence" value="ECO:0007669"/>
    <property type="project" value="UniProtKB-KW"/>
</dbReference>
<organism evidence="8 9">
    <name type="scientific">Cloacibacillus porcorum</name>
    <dbReference type="NCBI Taxonomy" id="1197717"/>
    <lineage>
        <taxon>Bacteria</taxon>
        <taxon>Thermotogati</taxon>
        <taxon>Synergistota</taxon>
        <taxon>Synergistia</taxon>
        <taxon>Synergistales</taxon>
        <taxon>Synergistaceae</taxon>
        <taxon>Cloacibacillus</taxon>
    </lineage>
</organism>
<feature type="coiled-coil region" evidence="5">
    <location>
        <begin position="815"/>
        <end position="842"/>
    </location>
</feature>
<dbReference type="STRING" id="1197717.BED41_12155"/>
<sequence length="1404" mass="153809">MELLHAGLDIGSTTAKAVVLDEYDKIIFYRYSRHFADIRTAVERLVGDIKDSFSGAKLTLAMAGSGALEIARGMNVPFTQEQIACTASITRFLSGVDVCIELGGEDSKITFFDESGAEQRMNETCAGGTGAFLDQMASLFGTDAAGLNELAKGHKTIYPVASRCGVFAKTDVQALLNDGASREDVAASIFQAIVNQTISGLACGRKIAGRVAFLGGPLYFLSELRRRFTETLRLPPEQSIFPQNPHLFVAMGAAISAKMQGAVDADILQRRAENFFVSHREERGSKLRPLFRDRGELAAFRERHSACHAERVDIRDYQGEAYLGIDVGSTTTKMVLIGGGGELLFSRYRLTGVGDPLETVRETLSELYSLMPEGITIRGSGVTGYGEKLIKAAFGVDVGEVETVAHAKAADFVLPGTDFVIDIGGQDMKCLRIKDGVISGVFLNEACSSGCGSFLQSFAKSLNMEMDEFARAAEESDSPVDLGSRCTVFMNSRVRQAQKEGAPVRDISAGLVYSVVKNALYKVLKIKDPAELGSRIVVQGGTFRNDALLRAFELVTGREVVRPDISELMGAFGAALIAKERRGAKSSLLGAAALDKFKTTVTTRNCGGCGNRCLLTLTRFPDGHGYISGNRCERGGAEEDRGPLPPNLFEKKYRRLFDYYRPLAAAEAPRGTLGIPRVLNIYENYPFWFTLFTELGFRVELSSKSPDENLGIETIPSQTVCYPAKLVHRHITELLERGVKNIFYPMILHERREFAGAQNDYNCPIITGYPDVARLNIDRLRGEGVNFIQPALAIEDEAALVKTLSGALAAFGVTKDELRRAAKLAEEARAAYRADVEKLGQEALAYLNEHGGIGIVLAGHPYHLSPEVNHGIPELIGSYGVTLFTEDSICGLADGLEEAGEVGAVDQWVYHSRLYRAAMVTAKHPGFRNVELVQFNSFGCGLDAISAEQTADILTRHGKLHTLIKIDEGKNNGAVKIRIRSLLAAMKTERNGAGAYTEPPLKMGRPAVRPEGRTLLCPPLSPFHFQFLETAFEGSGTNFKVLPEGTRETVELGLRYVNNDVCYPAMMVVGQFIEALKSGLYDPGRTDCLYAQTGGACRASNYIHLLRGALDAAGFPQVRVMALNRQKEGEAERFELPPRVGWRALLGLFYGDLLMRLLLRTRPYERERGAAMRLHDLWAEHIKDNIRAGSWFRFRRDVMEMTRDFAAVPIDNIKRPRVGITGEILVKYHANANERLIELIEEEGGEAVVPDMGNFLSYCLFDPVYANKHLAGGFWPRAAGEAGMWVLDRIKAPIVRALKGTRFGELHNIKELAKLSGDVVSQANQAGEGWLLTAEMIALIEGGVGNVLCVQPFACLPNHITGKGVIKELKRRFKGANILPLDYDASVSTTNQLNRIKLLMATAR</sequence>
<evidence type="ECO:0000256" key="4">
    <source>
        <dbReference type="ARBA" id="ARBA00023014"/>
    </source>
</evidence>
<evidence type="ECO:0000256" key="2">
    <source>
        <dbReference type="ARBA" id="ARBA00022723"/>
    </source>
</evidence>
<keyword evidence="2" id="KW-0479">Metal-binding</keyword>
<evidence type="ECO:0000259" key="6">
    <source>
        <dbReference type="Pfam" id="PF01869"/>
    </source>
</evidence>
<keyword evidence="5" id="KW-0175">Coiled coil</keyword>
<dbReference type="GeneID" id="83058599"/>
<dbReference type="InterPro" id="IPR002731">
    <property type="entry name" value="ATPase_BadF"/>
</dbReference>
<dbReference type="RefSeq" id="WP_066746683.1">
    <property type="nucleotide sequence ID" value="NZ_CP016757.1"/>
</dbReference>
<feature type="domain" description="DUF2229" evidence="7">
    <location>
        <begin position="672"/>
        <end position="889"/>
    </location>
</feature>
<dbReference type="NCBIfam" id="TIGR00241">
    <property type="entry name" value="CoA_E_activ"/>
    <property type="match status" value="1"/>
</dbReference>
<dbReference type="PANTHER" id="PTHR32329">
    <property type="entry name" value="BIFUNCTIONAL PROTEIN [INCLUDES 2-HYDROXYACYL-COA DEHYDRATASE (N-TER) AND ITS ACTIVATOR DOMAIN (C_TERM)-RELATED"/>
    <property type="match status" value="1"/>
</dbReference>
<dbReference type="Pfam" id="PF09989">
    <property type="entry name" value="DUF2229"/>
    <property type="match status" value="1"/>
</dbReference>
<dbReference type="InterPro" id="IPR008275">
    <property type="entry name" value="CoA_E_activase_dom"/>
</dbReference>
<dbReference type="CDD" id="cd24035">
    <property type="entry name" value="ASKHA_NBD_O66634-like_rpt2"/>
    <property type="match status" value="1"/>
</dbReference>
<dbReference type="InterPro" id="IPR018709">
    <property type="entry name" value="CoA_activase_DUF2229"/>
</dbReference>
<dbReference type="KEGG" id="cpor:BED41_12155"/>
<dbReference type="Proteomes" id="UP000093044">
    <property type="component" value="Chromosome"/>
</dbReference>
<evidence type="ECO:0000256" key="5">
    <source>
        <dbReference type="SAM" id="Coils"/>
    </source>
</evidence>
<feature type="domain" description="ATPase BadF/BadG/BcrA/BcrD type" evidence="6">
    <location>
        <begin position="323"/>
        <end position="578"/>
    </location>
</feature>
<dbReference type="InterPro" id="IPR051805">
    <property type="entry name" value="Dehydratase_Activator_Redct"/>
</dbReference>
<dbReference type="Gene3D" id="3.30.420.40">
    <property type="match status" value="4"/>
</dbReference>
<dbReference type="GO" id="GO:0046872">
    <property type="term" value="F:metal ion binding"/>
    <property type="evidence" value="ECO:0007669"/>
    <property type="project" value="UniProtKB-KW"/>
</dbReference>
<dbReference type="CDD" id="cd24034">
    <property type="entry name" value="ASKHA_NBD_O66634-like_rpt1"/>
    <property type="match status" value="1"/>
</dbReference>
<evidence type="ECO:0000256" key="3">
    <source>
        <dbReference type="ARBA" id="ARBA00023004"/>
    </source>
</evidence>
<dbReference type="InterPro" id="IPR043129">
    <property type="entry name" value="ATPase_NBD"/>
</dbReference>
<accession>A0A1B2I714</accession>
<comment type="cofactor">
    <cofactor evidence="1">
        <name>[4Fe-4S] cluster</name>
        <dbReference type="ChEBI" id="CHEBI:49883"/>
    </cofactor>
</comment>
<evidence type="ECO:0000313" key="8">
    <source>
        <dbReference type="EMBL" id="ANZ45768.1"/>
    </source>
</evidence>
<name>A0A1B2I714_9BACT</name>
<dbReference type="EMBL" id="CP016757">
    <property type="protein sequence ID" value="ANZ45768.1"/>
    <property type="molecule type" value="Genomic_DNA"/>
</dbReference>
<protein>
    <submittedName>
        <fullName evidence="8">2-hydroxyglutaryl-CoA dehydratase</fullName>
    </submittedName>
</protein>
<evidence type="ECO:0000313" key="9">
    <source>
        <dbReference type="Proteomes" id="UP000093044"/>
    </source>
</evidence>
<reference evidence="8" key="1">
    <citation type="submission" date="2016-08" db="EMBL/GenBank/DDBJ databases">
        <title>Complete genome of Cloacibacillus porcorum.</title>
        <authorList>
            <person name="Looft T."/>
            <person name="Bayles D.O."/>
            <person name="Alt D.P."/>
        </authorList>
    </citation>
    <scope>NUCLEOTIDE SEQUENCE [LARGE SCALE GENOMIC DNA]</scope>
    <source>
        <strain evidence="8">CL-84</strain>
    </source>
</reference>
<dbReference type="SUPFAM" id="SSF53067">
    <property type="entry name" value="Actin-like ATPase domain"/>
    <property type="match status" value="2"/>
</dbReference>
<gene>
    <name evidence="8" type="ORF">BED41_12155</name>
</gene>
<dbReference type="PANTHER" id="PTHR32329:SF4">
    <property type="entry name" value="ACTIVATOR OF 2-HYDROXYACYL-COA DEHYDRATASE"/>
    <property type="match status" value="1"/>
</dbReference>
<proteinExistence type="predicted"/>
<evidence type="ECO:0000256" key="1">
    <source>
        <dbReference type="ARBA" id="ARBA00001966"/>
    </source>
</evidence>
<keyword evidence="9" id="KW-1185">Reference proteome</keyword>
<evidence type="ECO:0000259" key="7">
    <source>
        <dbReference type="Pfam" id="PF09989"/>
    </source>
</evidence>
<keyword evidence="3" id="KW-0408">Iron</keyword>
<dbReference type="OrthoDB" id="9802715at2"/>
<dbReference type="Pfam" id="PF01869">
    <property type="entry name" value="BcrAD_BadFG"/>
    <property type="match status" value="2"/>
</dbReference>
<keyword evidence="4" id="KW-0411">Iron-sulfur</keyword>